<evidence type="ECO:0000259" key="7">
    <source>
        <dbReference type="Pfam" id="PF08240"/>
    </source>
</evidence>
<dbReference type="InterPro" id="IPR011032">
    <property type="entry name" value="GroES-like_sf"/>
</dbReference>
<evidence type="ECO:0000256" key="2">
    <source>
        <dbReference type="ARBA" id="ARBA00022723"/>
    </source>
</evidence>
<evidence type="ECO:0000256" key="1">
    <source>
        <dbReference type="ARBA" id="ARBA00001947"/>
    </source>
</evidence>
<gene>
    <name evidence="8" type="ORF">bsdtw1_01888</name>
</gene>
<accession>A0A6V8SGE8</accession>
<sequence>MKAVTFQGIKNVQVKDVPAPSIQKADDIIVRITNTAICGSDLHLIHDMVPNMYQDYIIGHEPMGIVEEVGPDVTKLKKGDKVVVPFNVSCGECYYCKHDLTCMCDNSNPHGENGGFFGYSETFGGYPGGQAEYLRVPYGNFTPFRIPEDCEVKDESLLLMSDAMGTAYWSVENAGVKPGNTVVILGCGPVGLLAQKFAWLHGAERVIAVDYIDYRLKHAEKYNLVETVNFEQHDNTGEYLKEITHGGADVVIDCVGMDGKMTPMEFVGSGLKLQSGALGGFNIATQAVRKGGMIQVTGVYGGRYNAFPLGDLINRNINIRTGQAPVIPYMPILYNLLNEGKIDPSDIITHRLPLDDAPHGYKAFDTKTEDCIKVILKP</sequence>
<dbReference type="GO" id="GO:0016491">
    <property type="term" value="F:oxidoreductase activity"/>
    <property type="evidence" value="ECO:0007669"/>
    <property type="project" value="UniProtKB-KW"/>
</dbReference>
<evidence type="ECO:0000256" key="5">
    <source>
        <dbReference type="RuleBase" id="RU361277"/>
    </source>
</evidence>
<proteinExistence type="inferred from homology"/>
<reference evidence="8 9" key="1">
    <citation type="submission" date="2020-07" db="EMBL/GenBank/DDBJ databases">
        <title>A new beta-1,3-glucan-decomposing anaerobic bacterium isolated from anoxic soil subjected to biological soil disinfestation.</title>
        <authorList>
            <person name="Ueki A."/>
            <person name="Tonouchi A."/>
        </authorList>
    </citation>
    <scope>NUCLEOTIDE SEQUENCE [LARGE SCALE GENOMIC DNA]</scope>
    <source>
        <strain evidence="8 9">TW1</strain>
    </source>
</reference>
<keyword evidence="2 5" id="KW-0479">Metal-binding</keyword>
<dbReference type="RefSeq" id="WP_183277269.1">
    <property type="nucleotide sequence ID" value="NZ_BLZR01000001.1"/>
</dbReference>
<dbReference type="GO" id="GO:0008270">
    <property type="term" value="F:zinc ion binding"/>
    <property type="evidence" value="ECO:0007669"/>
    <property type="project" value="InterPro"/>
</dbReference>
<dbReference type="Pfam" id="PF08240">
    <property type="entry name" value="ADH_N"/>
    <property type="match status" value="1"/>
</dbReference>
<protein>
    <submittedName>
        <fullName evidence="8">Putative zinc-binding alcohol dehydrogenase</fullName>
    </submittedName>
</protein>
<dbReference type="PROSITE" id="PS00059">
    <property type="entry name" value="ADH_ZINC"/>
    <property type="match status" value="1"/>
</dbReference>
<comment type="cofactor">
    <cofactor evidence="1 5">
        <name>Zn(2+)</name>
        <dbReference type="ChEBI" id="CHEBI:29105"/>
    </cofactor>
</comment>
<dbReference type="PANTHER" id="PTHR42813:SF2">
    <property type="entry name" value="DEHYDROGENASE, ZINC-CONTAINING, PUTATIVE (AFU_ORTHOLOGUE AFUA_2G02810)-RELATED"/>
    <property type="match status" value="1"/>
</dbReference>
<dbReference type="Pfam" id="PF00107">
    <property type="entry name" value="ADH_zinc_N"/>
    <property type="match status" value="1"/>
</dbReference>
<dbReference type="Gene3D" id="3.90.180.10">
    <property type="entry name" value="Medium-chain alcohol dehydrogenases, catalytic domain"/>
    <property type="match status" value="1"/>
</dbReference>
<dbReference type="InterPro" id="IPR036291">
    <property type="entry name" value="NAD(P)-bd_dom_sf"/>
</dbReference>
<comment type="caution">
    <text evidence="8">The sequence shown here is derived from an EMBL/GenBank/DDBJ whole genome shotgun (WGS) entry which is preliminary data.</text>
</comment>
<keyword evidence="4" id="KW-0560">Oxidoreductase</keyword>
<keyword evidence="9" id="KW-1185">Reference proteome</keyword>
<evidence type="ECO:0000256" key="3">
    <source>
        <dbReference type="ARBA" id="ARBA00022833"/>
    </source>
</evidence>
<dbReference type="SUPFAM" id="SSF51735">
    <property type="entry name" value="NAD(P)-binding Rossmann-fold domains"/>
    <property type="match status" value="1"/>
</dbReference>
<comment type="similarity">
    <text evidence="5">Belongs to the zinc-containing alcohol dehydrogenase family.</text>
</comment>
<evidence type="ECO:0000313" key="9">
    <source>
        <dbReference type="Proteomes" id="UP000580568"/>
    </source>
</evidence>
<dbReference type="InterPro" id="IPR013149">
    <property type="entry name" value="ADH-like_C"/>
</dbReference>
<dbReference type="EMBL" id="BLZR01000001">
    <property type="protein sequence ID" value="GFP75796.1"/>
    <property type="molecule type" value="Genomic_DNA"/>
</dbReference>
<dbReference type="AlphaFoldDB" id="A0A6V8SGE8"/>
<dbReference type="InterPro" id="IPR002328">
    <property type="entry name" value="ADH_Zn_CS"/>
</dbReference>
<organism evidence="8 9">
    <name type="scientific">Clostridium fungisolvens</name>
    <dbReference type="NCBI Taxonomy" id="1604897"/>
    <lineage>
        <taxon>Bacteria</taxon>
        <taxon>Bacillati</taxon>
        <taxon>Bacillota</taxon>
        <taxon>Clostridia</taxon>
        <taxon>Eubacteriales</taxon>
        <taxon>Clostridiaceae</taxon>
        <taxon>Clostridium</taxon>
    </lineage>
</organism>
<keyword evidence="3 5" id="KW-0862">Zinc</keyword>
<feature type="domain" description="Alcohol dehydrogenase-like C-terminal" evidence="6">
    <location>
        <begin position="189"/>
        <end position="256"/>
    </location>
</feature>
<dbReference type="Gene3D" id="3.40.50.720">
    <property type="entry name" value="NAD(P)-binding Rossmann-like Domain"/>
    <property type="match status" value="1"/>
</dbReference>
<evidence type="ECO:0000256" key="4">
    <source>
        <dbReference type="ARBA" id="ARBA00023002"/>
    </source>
</evidence>
<evidence type="ECO:0000259" key="6">
    <source>
        <dbReference type="Pfam" id="PF00107"/>
    </source>
</evidence>
<feature type="domain" description="Alcohol dehydrogenase-like N-terminal" evidence="7">
    <location>
        <begin position="25"/>
        <end position="143"/>
    </location>
</feature>
<dbReference type="InterPro" id="IPR013154">
    <property type="entry name" value="ADH-like_N"/>
</dbReference>
<dbReference type="CDD" id="cd08283">
    <property type="entry name" value="FDH_like_1"/>
    <property type="match status" value="1"/>
</dbReference>
<evidence type="ECO:0000313" key="8">
    <source>
        <dbReference type="EMBL" id="GFP75796.1"/>
    </source>
</evidence>
<dbReference type="Proteomes" id="UP000580568">
    <property type="component" value="Unassembled WGS sequence"/>
</dbReference>
<dbReference type="PANTHER" id="PTHR42813">
    <property type="entry name" value="ZINC-TYPE ALCOHOL DEHYDROGENASE-LIKE"/>
    <property type="match status" value="1"/>
</dbReference>
<dbReference type="SUPFAM" id="SSF50129">
    <property type="entry name" value="GroES-like"/>
    <property type="match status" value="1"/>
</dbReference>
<name>A0A6V8SGE8_9CLOT</name>